<dbReference type="SMART" id="SM00406">
    <property type="entry name" value="IGv"/>
    <property type="match status" value="1"/>
</dbReference>
<proteinExistence type="predicted"/>
<protein>
    <recommendedName>
        <fullName evidence="4">Ig-like domain-containing protein</fullName>
    </recommendedName>
</protein>
<dbReference type="AlphaFoldDB" id="A0A3B3ZKY4"/>
<evidence type="ECO:0000313" key="5">
    <source>
        <dbReference type="Ensembl" id="ENSPMGP00000005297.1"/>
    </source>
</evidence>
<dbReference type="InterPro" id="IPR013783">
    <property type="entry name" value="Ig-like_fold"/>
</dbReference>
<organism evidence="5 6">
    <name type="scientific">Periophthalmus magnuspinnatus</name>
    <dbReference type="NCBI Taxonomy" id="409849"/>
    <lineage>
        <taxon>Eukaryota</taxon>
        <taxon>Metazoa</taxon>
        <taxon>Chordata</taxon>
        <taxon>Craniata</taxon>
        <taxon>Vertebrata</taxon>
        <taxon>Euteleostomi</taxon>
        <taxon>Actinopterygii</taxon>
        <taxon>Neopterygii</taxon>
        <taxon>Teleostei</taxon>
        <taxon>Neoteleostei</taxon>
        <taxon>Acanthomorphata</taxon>
        <taxon>Gobiaria</taxon>
        <taxon>Gobiiformes</taxon>
        <taxon>Gobioidei</taxon>
        <taxon>Gobiidae</taxon>
        <taxon>Oxudercinae</taxon>
        <taxon>Periophthalmus</taxon>
    </lineage>
</organism>
<dbReference type="SUPFAM" id="SSF48726">
    <property type="entry name" value="Immunoglobulin"/>
    <property type="match status" value="2"/>
</dbReference>
<dbReference type="PANTHER" id="PTHR23411">
    <property type="entry name" value="TAPASIN"/>
    <property type="match status" value="1"/>
</dbReference>
<evidence type="ECO:0000256" key="2">
    <source>
        <dbReference type="SAM" id="Phobius"/>
    </source>
</evidence>
<feature type="transmembrane region" description="Helical" evidence="2">
    <location>
        <begin position="408"/>
        <end position="427"/>
    </location>
</feature>
<evidence type="ECO:0000256" key="3">
    <source>
        <dbReference type="SAM" id="SignalP"/>
    </source>
</evidence>
<dbReference type="SMART" id="SM00409">
    <property type="entry name" value="IG"/>
    <property type="match status" value="1"/>
</dbReference>
<dbReference type="InterPro" id="IPR013106">
    <property type="entry name" value="Ig_V-set"/>
</dbReference>
<keyword evidence="2" id="KW-0472">Membrane</keyword>
<reference evidence="5" key="1">
    <citation type="submission" date="2025-08" db="UniProtKB">
        <authorList>
            <consortium name="Ensembl"/>
        </authorList>
    </citation>
    <scope>IDENTIFICATION</scope>
</reference>
<dbReference type="Ensembl" id="ENSPMGT00000005618.1">
    <property type="protein sequence ID" value="ENSPMGP00000005297.1"/>
    <property type="gene ID" value="ENSPMGG00000004373.1"/>
</dbReference>
<dbReference type="Pfam" id="PF07654">
    <property type="entry name" value="C1-set"/>
    <property type="match status" value="1"/>
</dbReference>
<dbReference type="InterPro" id="IPR050380">
    <property type="entry name" value="Immune_Resp_Modulators"/>
</dbReference>
<dbReference type="STRING" id="409849.ENSPMGP00000005297"/>
<reference evidence="5" key="2">
    <citation type="submission" date="2025-09" db="UniProtKB">
        <authorList>
            <consortium name="Ensembl"/>
        </authorList>
    </citation>
    <scope>IDENTIFICATION</scope>
</reference>
<dbReference type="Proteomes" id="UP000261520">
    <property type="component" value="Unplaced"/>
</dbReference>
<dbReference type="InterPro" id="IPR036179">
    <property type="entry name" value="Ig-like_dom_sf"/>
</dbReference>
<feature type="domain" description="Ig-like" evidence="4">
    <location>
        <begin position="301"/>
        <end position="398"/>
    </location>
</feature>
<dbReference type="Gene3D" id="2.60.40.10">
    <property type="entry name" value="Immunoglobulins"/>
    <property type="match status" value="3"/>
</dbReference>
<feature type="domain" description="Ig-like" evidence="4">
    <location>
        <begin position="169"/>
        <end position="283"/>
    </location>
</feature>
<keyword evidence="6" id="KW-1185">Reference proteome</keyword>
<dbReference type="Pfam" id="PF07686">
    <property type="entry name" value="V-set"/>
    <property type="match status" value="1"/>
</dbReference>
<keyword evidence="1" id="KW-0393">Immunoglobulin domain</keyword>
<evidence type="ECO:0000256" key="1">
    <source>
        <dbReference type="ARBA" id="ARBA00023319"/>
    </source>
</evidence>
<keyword evidence="3" id="KW-0732">Signal</keyword>
<keyword evidence="2" id="KW-1133">Transmembrane helix</keyword>
<name>A0A3B3ZKY4_9GOBI</name>
<dbReference type="InterPro" id="IPR003597">
    <property type="entry name" value="Ig_C1-set"/>
</dbReference>
<accession>A0A3B3ZKY4</accession>
<feature type="signal peptide" evidence="3">
    <location>
        <begin position="1"/>
        <end position="24"/>
    </location>
</feature>
<evidence type="ECO:0000313" key="6">
    <source>
        <dbReference type="Proteomes" id="UP000261520"/>
    </source>
</evidence>
<dbReference type="InterPro" id="IPR007110">
    <property type="entry name" value="Ig-like_dom"/>
</dbReference>
<dbReference type="PROSITE" id="PS50835">
    <property type="entry name" value="IG_LIKE"/>
    <property type="match status" value="2"/>
</dbReference>
<evidence type="ECO:0000259" key="4">
    <source>
        <dbReference type="PROSITE" id="PS50835"/>
    </source>
</evidence>
<dbReference type="InterPro" id="IPR003599">
    <property type="entry name" value="Ig_sub"/>
</dbReference>
<keyword evidence="2" id="KW-0812">Transmembrane</keyword>
<sequence length="428" mass="46100">QFVPCLYPHLLLCVSFSVADVVLSCVLVEDGAAHGGGDGGMGAGGFSRSAATLVLRDVPAGPDQSLEGLTPFVPPRVIIPDVLIIEATVSSPDIPNSDVLLHADCNGKEVMCELSPFSPDPSRKSADQAFFMVSVSVDGEDFSTSLILRTIKVEQITQRHSRLGLPLSPSGTVQSEVAMVVFSHVKSLSGVLRDEVQLPCGFKQQDPPLAPDVQVTWRVQHRGRGRKILGLKTSLEDTQGPVIHAERRGAWVSAEQVVSEGNASLTLSDLKVEDEGTYICAVSIGKFHAQQVMLLNVIKLPEVSLSEDKLVLKSAKTLVCYSSKYYPLDAEIEWFSLGPDDSEPVAFPGKPSLSAHRSHGDGTFSVSSQLNVPPTVSPGTKITCTVSHPALDTPLSVSVMVEMPEPDSYWWILGFLIITVLFFLQVMK</sequence>
<dbReference type="SMART" id="SM00407">
    <property type="entry name" value="IGc1"/>
    <property type="match status" value="1"/>
</dbReference>
<feature type="chain" id="PRO_5017214193" description="Ig-like domain-containing protein" evidence="3">
    <location>
        <begin position="25"/>
        <end position="428"/>
    </location>
</feature>